<evidence type="ECO:0000313" key="1">
    <source>
        <dbReference type="EMBL" id="JAH40833.1"/>
    </source>
</evidence>
<reference evidence="1" key="2">
    <citation type="journal article" date="2015" name="Fish Shellfish Immunol.">
        <title>Early steps in the European eel (Anguilla anguilla)-Vibrio vulnificus interaction in the gills: Role of the RtxA13 toxin.</title>
        <authorList>
            <person name="Callol A."/>
            <person name="Pajuelo D."/>
            <person name="Ebbesson L."/>
            <person name="Teles M."/>
            <person name="MacKenzie S."/>
            <person name="Amaro C."/>
        </authorList>
    </citation>
    <scope>NUCLEOTIDE SEQUENCE</scope>
</reference>
<name>A0A0E9SK22_ANGAN</name>
<organism evidence="1">
    <name type="scientific">Anguilla anguilla</name>
    <name type="common">European freshwater eel</name>
    <name type="synonym">Muraena anguilla</name>
    <dbReference type="NCBI Taxonomy" id="7936"/>
    <lineage>
        <taxon>Eukaryota</taxon>
        <taxon>Metazoa</taxon>
        <taxon>Chordata</taxon>
        <taxon>Craniata</taxon>
        <taxon>Vertebrata</taxon>
        <taxon>Euteleostomi</taxon>
        <taxon>Actinopterygii</taxon>
        <taxon>Neopterygii</taxon>
        <taxon>Teleostei</taxon>
        <taxon>Anguilliformes</taxon>
        <taxon>Anguillidae</taxon>
        <taxon>Anguilla</taxon>
    </lineage>
</organism>
<dbReference type="AlphaFoldDB" id="A0A0E9SK22"/>
<dbReference type="EMBL" id="GBXM01067744">
    <property type="protein sequence ID" value="JAH40833.1"/>
    <property type="molecule type" value="Transcribed_RNA"/>
</dbReference>
<protein>
    <submittedName>
        <fullName evidence="1">Uncharacterized protein</fullName>
    </submittedName>
</protein>
<reference evidence="1" key="1">
    <citation type="submission" date="2014-11" db="EMBL/GenBank/DDBJ databases">
        <authorList>
            <person name="Amaro Gonzalez C."/>
        </authorList>
    </citation>
    <scope>NUCLEOTIDE SEQUENCE</scope>
</reference>
<proteinExistence type="predicted"/>
<accession>A0A0E9SK22</accession>
<sequence length="19" mass="2207">MSLFLPDSIMGVWHRDQCA</sequence>